<evidence type="ECO:0000256" key="1">
    <source>
        <dbReference type="ARBA" id="ARBA00023211"/>
    </source>
</evidence>
<dbReference type="AlphaFoldDB" id="A0A0E2Q4K9"/>
<protein>
    <submittedName>
        <fullName evidence="3">4-hydroxy-2-oxovalerate aldolase</fullName>
    </submittedName>
</protein>
<evidence type="ECO:0000313" key="3">
    <source>
        <dbReference type="EMBL" id="ETW90407.1"/>
    </source>
</evidence>
<accession>A0A0E2Q4K9</accession>
<dbReference type="RefSeq" id="WP_084828676.1">
    <property type="nucleotide sequence ID" value="NZ_CM002372.1"/>
</dbReference>
<name>A0A0E2Q4K9_STRTR</name>
<dbReference type="Gene3D" id="3.20.20.70">
    <property type="entry name" value="Aldolase class I"/>
    <property type="match status" value="1"/>
</dbReference>
<evidence type="ECO:0000259" key="2">
    <source>
        <dbReference type="PROSITE" id="PS50991"/>
    </source>
</evidence>
<sequence length="309" mass="34792">MFKLMDVTLRECSYVVNNALTKSESKKLVHELNKAKIDLIEIGYLGNISRDSGVEKCDSEYLDFLTDGEILNWEGKFSVMINPENFSQSTAEILADRRIGMVRLTVTKNNLERVKEIVNSLSKYNIAISTNLIRVSRLGHKELNELVNELVDTNTDIIYLADSNGAMLPEDIKKMFFSLKHLIMKKGDKQKLGFHAHNNLGMAISNALAAIEVGCDFIDASILGYGKSSGNLSLELLLSLMRRQNFIYKWNITKILSLANQLTTVVRKSGFYLSQPEGAIIGMKNMNLDEVQEIYKLKGISSLLDKENK</sequence>
<dbReference type="EMBL" id="AZJT01000028">
    <property type="protein sequence ID" value="ETW90407.1"/>
    <property type="molecule type" value="Genomic_DNA"/>
</dbReference>
<dbReference type="GO" id="GO:0009098">
    <property type="term" value="P:L-leucine biosynthetic process"/>
    <property type="evidence" value="ECO:0007669"/>
    <property type="project" value="TreeGrafter"/>
</dbReference>
<dbReference type="InterPro" id="IPR050073">
    <property type="entry name" value="2-IPM_HCS-like"/>
</dbReference>
<dbReference type="Proteomes" id="UP000024559">
    <property type="component" value="Chromosome"/>
</dbReference>
<dbReference type="InterPro" id="IPR013785">
    <property type="entry name" value="Aldolase_TIM"/>
</dbReference>
<dbReference type="GO" id="GO:0003852">
    <property type="term" value="F:2-isopropylmalate synthase activity"/>
    <property type="evidence" value="ECO:0007669"/>
    <property type="project" value="TreeGrafter"/>
</dbReference>
<proteinExistence type="predicted"/>
<keyword evidence="1" id="KW-0464">Manganese</keyword>
<evidence type="ECO:0000313" key="4">
    <source>
        <dbReference type="Proteomes" id="UP000024559"/>
    </source>
</evidence>
<dbReference type="InterPro" id="IPR000891">
    <property type="entry name" value="PYR_CT"/>
</dbReference>
<dbReference type="Pfam" id="PF00682">
    <property type="entry name" value="HMGL-like"/>
    <property type="match status" value="1"/>
</dbReference>
<comment type="caution">
    <text evidence="3">The sequence shown here is derived from an EMBL/GenBank/DDBJ whole genome shotgun (WGS) entry which is preliminary data.</text>
</comment>
<gene>
    <name evidence="3" type="ORF">X841_04190</name>
</gene>
<dbReference type="PANTHER" id="PTHR10277">
    <property type="entry name" value="HOMOCITRATE SYNTHASE-RELATED"/>
    <property type="match status" value="1"/>
</dbReference>
<organism evidence="3 4">
    <name type="scientific">Streptococcus thermophilus M17PTZA496</name>
    <dbReference type="NCBI Taxonomy" id="1433289"/>
    <lineage>
        <taxon>Bacteria</taxon>
        <taxon>Bacillati</taxon>
        <taxon>Bacillota</taxon>
        <taxon>Bacilli</taxon>
        <taxon>Lactobacillales</taxon>
        <taxon>Streptococcaceae</taxon>
        <taxon>Streptococcus</taxon>
    </lineage>
</organism>
<dbReference type="SUPFAM" id="SSF51569">
    <property type="entry name" value="Aldolase"/>
    <property type="match status" value="1"/>
</dbReference>
<feature type="domain" description="Pyruvate carboxyltransferase" evidence="2">
    <location>
        <begin position="2"/>
        <end position="256"/>
    </location>
</feature>
<dbReference type="HOGENOM" id="CLU_049173_1_1_9"/>
<dbReference type="PROSITE" id="PS50991">
    <property type="entry name" value="PYR_CT"/>
    <property type="match status" value="1"/>
</dbReference>
<dbReference type="PANTHER" id="PTHR10277:SF9">
    <property type="entry name" value="2-ISOPROPYLMALATE SYNTHASE 1, CHLOROPLASTIC-RELATED"/>
    <property type="match status" value="1"/>
</dbReference>
<dbReference type="PATRIC" id="fig|1433289.7.peg.843"/>
<reference evidence="4" key="1">
    <citation type="submission" date="2013-12" db="EMBL/GenBank/DDBJ databases">
        <title>Genome sequences of Streptococcus thermophilus strains MTH17CL396 and M17PTZA496 isolated from Fontina cheese in Valle d'Aosta region (Italy).</title>
        <authorList>
            <person name="Treu L."/>
            <person name="Giacomini A."/>
            <person name="Corich V."/>
            <person name="Vendramin V."/>
            <person name="Bovo B."/>
        </authorList>
    </citation>
    <scope>NUCLEOTIDE SEQUENCE [LARGE SCALE GENOMIC DNA]</scope>
    <source>
        <strain evidence="4">M17PTZA496</strain>
    </source>
</reference>